<feature type="domain" description="GREB1 N-terminal" evidence="2">
    <location>
        <begin position="60"/>
        <end position="158"/>
    </location>
</feature>
<protein>
    <submittedName>
        <fullName evidence="5">Protein GREB1</fullName>
    </submittedName>
</protein>
<evidence type="ECO:0000313" key="4">
    <source>
        <dbReference type="Proteomes" id="UP000245341"/>
    </source>
</evidence>
<dbReference type="RefSeq" id="XP_030891078.1">
    <property type="nucleotide sequence ID" value="XM_031035218.1"/>
</dbReference>
<feature type="region of interest" description="Disordered" evidence="1">
    <location>
        <begin position="383"/>
        <end position="417"/>
    </location>
</feature>
<evidence type="ECO:0000259" key="2">
    <source>
        <dbReference type="Pfam" id="PF15782"/>
    </source>
</evidence>
<feature type="domain" description="GREB1-like circularly permuted SF2 helicase" evidence="3">
    <location>
        <begin position="189"/>
        <end position="408"/>
    </location>
</feature>
<reference evidence="5" key="1">
    <citation type="submission" date="2025-08" db="UniProtKB">
        <authorList>
            <consortium name="RefSeq"/>
        </authorList>
    </citation>
    <scope>IDENTIFICATION</scope>
    <source>
        <tissue evidence="5">Liver</tissue>
    </source>
</reference>
<dbReference type="InterPro" id="IPR028422">
    <property type="entry name" value="GREB1"/>
</dbReference>
<dbReference type="Proteomes" id="UP000245341">
    <property type="component" value="Unplaced"/>
</dbReference>
<dbReference type="InterPro" id="IPR048657">
    <property type="entry name" value="GREB1-like_cpSF2"/>
</dbReference>
<evidence type="ECO:0000256" key="1">
    <source>
        <dbReference type="SAM" id="MobiDB-lite"/>
    </source>
</evidence>
<proteinExistence type="predicted"/>
<dbReference type="CTD" id="9687"/>
<gene>
    <name evidence="5" type="primary">GREB1</name>
</gene>
<feature type="compositionally biased region" description="Acidic residues" evidence="1">
    <location>
        <begin position="59"/>
        <end position="68"/>
    </location>
</feature>
<dbReference type="GeneID" id="102749166"/>
<feature type="compositionally biased region" description="Basic and acidic residues" evidence="1">
    <location>
        <begin position="383"/>
        <end position="396"/>
    </location>
</feature>
<dbReference type="PANTHER" id="PTHR15720">
    <property type="entry name" value="GREB1-RELATED"/>
    <property type="match status" value="1"/>
</dbReference>
<dbReference type="AlphaFoldDB" id="A0A7F8REE0"/>
<evidence type="ECO:0000259" key="3">
    <source>
        <dbReference type="Pfam" id="PF20692"/>
    </source>
</evidence>
<dbReference type="PANTHER" id="PTHR15720:SF13">
    <property type="entry name" value="PROTEIN GREB1"/>
    <property type="match status" value="1"/>
</dbReference>
<keyword evidence="4" id="KW-1185">Reference proteome</keyword>
<sequence length="417" mass="45992">MGNSYAGQLKTTRFEEVLHNSIEASLRSSSLVPRPVFSQLYLETEPQLSALEGGSRVDNEDEEEEGEGGLEPNCPPNPYQMHPPPEGCCTMDGFCQAGKDLRLVSISSEPIDVPAGFLLVGAKSPSLPDHLLVCAVDKRFLPDDNGHNALLGHRRNRVSRLDVCAWESEDSGCIPCSLSSQEIINSPVLRFPRLHSAVIRTFVLVQHYAAAMMAVSGLSQMKDYTSVETLEITQNLINSPKQCPCGHGLMVLLRVPCSPLAAVAYERLAHVRARLALEEHFEIILGNPSSGITVGKHFVKQLKMWQKIEDAEWRPQTYLELEGLPCILIFSGMDPHGESLPRSLRYCDLRLINSSCLVRTALEQELGLAAYFVSNEVPLEKGARHEPLESDAEKLSSTDNEDEELVTEAVAREKGPP</sequence>
<dbReference type="InterPro" id="IPR046926">
    <property type="entry name" value="GREB1_N"/>
</dbReference>
<feature type="region of interest" description="Disordered" evidence="1">
    <location>
        <begin position="48"/>
        <end position="79"/>
    </location>
</feature>
<dbReference type="OrthoDB" id="9989163at2759"/>
<name>A0A7F8REE0_LEPWE</name>
<evidence type="ECO:0000313" key="5">
    <source>
        <dbReference type="RefSeq" id="XP_030891078.1"/>
    </source>
</evidence>
<dbReference type="Pfam" id="PF15782">
    <property type="entry name" value="GREB1_N"/>
    <property type="match status" value="1"/>
</dbReference>
<accession>A0A7F8REE0</accession>
<dbReference type="Pfam" id="PF20692">
    <property type="entry name" value="cpSF2-GREB1"/>
    <property type="match status" value="1"/>
</dbReference>
<organism evidence="4 5">
    <name type="scientific">Leptonychotes weddellii</name>
    <name type="common">Weddell seal</name>
    <name type="synonym">Otaria weddellii</name>
    <dbReference type="NCBI Taxonomy" id="9713"/>
    <lineage>
        <taxon>Eukaryota</taxon>
        <taxon>Metazoa</taxon>
        <taxon>Chordata</taxon>
        <taxon>Craniata</taxon>
        <taxon>Vertebrata</taxon>
        <taxon>Euteleostomi</taxon>
        <taxon>Mammalia</taxon>
        <taxon>Eutheria</taxon>
        <taxon>Laurasiatheria</taxon>
        <taxon>Carnivora</taxon>
        <taxon>Caniformia</taxon>
        <taxon>Pinnipedia</taxon>
        <taxon>Phocidae</taxon>
        <taxon>Monachinae</taxon>
        <taxon>Lobodontini</taxon>
        <taxon>Leptonychotes</taxon>
    </lineage>
</organism>
<dbReference type="KEGG" id="lww:102749166"/>